<name>A0A5B1LHP1_9ACTN</name>
<organism evidence="1 2">
    <name type="scientific">Nocardioides humilatus</name>
    <dbReference type="NCBI Taxonomy" id="2607660"/>
    <lineage>
        <taxon>Bacteria</taxon>
        <taxon>Bacillati</taxon>
        <taxon>Actinomycetota</taxon>
        <taxon>Actinomycetes</taxon>
        <taxon>Propionibacteriales</taxon>
        <taxon>Nocardioidaceae</taxon>
        <taxon>Nocardioides</taxon>
    </lineage>
</organism>
<gene>
    <name evidence="1" type="ORF">F0U44_11840</name>
</gene>
<comment type="caution">
    <text evidence="1">The sequence shown here is derived from an EMBL/GenBank/DDBJ whole genome shotgun (WGS) entry which is preliminary data.</text>
</comment>
<dbReference type="PROSITE" id="PS51257">
    <property type="entry name" value="PROKAR_LIPOPROTEIN"/>
    <property type="match status" value="1"/>
</dbReference>
<keyword evidence="2" id="KW-1185">Reference proteome</keyword>
<evidence type="ECO:0000313" key="1">
    <source>
        <dbReference type="EMBL" id="KAA1419137.1"/>
    </source>
</evidence>
<proteinExistence type="predicted"/>
<dbReference type="Proteomes" id="UP000325003">
    <property type="component" value="Unassembled WGS sequence"/>
</dbReference>
<accession>A0A5B1LHP1</accession>
<dbReference type="AlphaFoldDB" id="A0A5B1LHP1"/>
<evidence type="ECO:0000313" key="2">
    <source>
        <dbReference type="Proteomes" id="UP000325003"/>
    </source>
</evidence>
<sequence length="151" mass="14995">MKALLGSLVLLAALAGCSSEDDGSAKDPATRPSEPGDAKVVAIVGGSAAGGDVAQTVTVLDDAGAVRHFLKQFRSPPFASDVRAALQSHPPAEGRVLGAVVMEVSCDIPPSATVAEVDGAYVVTPGKVPAPHPECFAAVTSVAIVDLPAAG</sequence>
<dbReference type="RefSeq" id="WP_149728472.1">
    <property type="nucleotide sequence ID" value="NZ_VUJV01000003.1"/>
</dbReference>
<dbReference type="EMBL" id="VUJV01000003">
    <property type="protein sequence ID" value="KAA1419137.1"/>
    <property type="molecule type" value="Genomic_DNA"/>
</dbReference>
<protein>
    <recommendedName>
        <fullName evidence="3">Lipoprotein</fullName>
    </recommendedName>
</protein>
<reference evidence="1 2" key="1">
    <citation type="submission" date="2019-09" db="EMBL/GenBank/DDBJ databases">
        <title>Nocardioides panacisoli sp. nov., isolated from the soil of a ginseng field.</title>
        <authorList>
            <person name="Cho C."/>
        </authorList>
    </citation>
    <scope>NUCLEOTIDE SEQUENCE [LARGE SCALE GENOMIC DNA]</scope>
    <source>
        <strain evidence="1 2">BN130099</strain>
    </source>
</reference>
<evidence type="ECO:0008006" key="3">
    <source>
        <dbReference type="Google" id="ProtNLM"/>
    </source>
</evidence>
<reference evidence="1 2" key="2">
    <citation type="submission" date="2019-09" db="EMBL/GenBank/DDBJ databases">
        <authorList>
            <person name="Jin C."/>
        </authorList>
    </citation>
    <scope>NUCLEOTIDE SEQUENCE [LARGE SCALE GENOMIC DNA]</scope>
    <source>
        <strain evidence="1 2">BN130099</strain>
    </source>
</reference>